<reference evidence="3 4" key="1">
    <citation type="submission" date="2022-06" db="EMBL/GenBank/DDBJ databases">
        <title>Dynamics of rice microbiomes reveals core vertical transmitted seed endophytes.</title>
        <authorList>
            <person name="Liao K."/>
            <person name="Zhang X."/>
        </authorList>
    </citation>
    <scope>NUCLEOTIDE SEQUENCE [LARGE SCALE GENOMIC DNA]</scope>
    <source>
        <strain evidence="3 4">YT10-10-1</strain>
    </source>
</reference>
<dbReference type="EMBL" id="JANFWR010000004">
    <property type="protein sequence ID" value="MCW0398265.1"/>
    <property type="molecule type" value="Genomic_DNA"/>
</dbReference>
<dbReference type="Gene3D" id="3.90.640.10">
    <property type="entry name" value="Actin, Chain A, domain 4"/>
    <property type="match status" value="1"/>
</dbReference>
<keyword evidence="1" id="KW-0547">Nucleotide-binding</keyword>
<evidence type="ECO:0000256" key="1">
    <source>
        <dbReference type="ARBA" id="ARBA00022741"/>
    </source>
</evidence>
<dbReference type="PANTHER" id="PTHR19375">
    <property type="entry name" value="HEAT SHOCK PROTEIN 70KDA"/>
    <property type="match status" value="1"/>
</dbReference>
<evidence type="ECO:0000313" key="4">
    <source>
        <dbReference type="Proteomes" id="UP001320843"/>
    </source>
</evidence>
<dbReference type="InterPro" id="IPR043129">
    <property type="entry name" value="ATPase_NBD"/>
</dbReference>
<sequence length="481" mass="52074">MRASCVCGRACVARRLAPQCAAPPAPGTVMRLGIDFGTSNSAAAAVIDGRVVPIEFGAQQQFRTTVYFPEVMRDPAEFDLTPALERQVDELIESGRRDALAAGRERSPEALRRDAIRVVRRQWMETQMREPRSSAALLQNAVYGDDALDAYFVEGEGNLVQSPKSMLGYNLHPRARQTITGIAAHILEHIRLTASQQLGVQVRRALLGRPVQFRSSIGEAGNAQALEILHSAAITAGFDDVAFLEEPAAAAMHYHAVSRERHAAVVVDIGGGTTDIAHASVGGDAAPQVHRAWGIPRGGTDIDLALSLAGFMPQFGRGLTRVPSHHYVEAAMVQDTTRQRDFRQHRYDAVPAPYEARLQALQEPGNTARLYRAVERSKIRLSDAEHHAEILDYIEAGLQVQVQAEELVQAARSYLEALQELLAQVRQDIGGDPAAVFLTGGMSRAGYLQRLVAAAFPQARLVHGDPSFGVVQGLALAAAQG</sequence>
<protein>
    <submittedName>
        <fullName evidence="3">Chaperone protein HscA</fullName>
    </submittedName>
</protein>
<comment type="caution">
    <text evidence="3">The sequence shown here is derived from an EMBL/GenBank/DDBJ whole genome shotgun (WGS) entry which is preliminary data.</text>
</comment>
<evidence type="ECO:0000256" key="2">
    <source>
        <dbReference type="ARBA" id="ARBA00022840"/>
    </source>
</evidence>
<dbReference type="InterPro" id="IPR013126">
    <property type="entry name" value="Hsp_70_fam"/>
</dbReference>
<dbReference type="Gene3D" id="3.30.420.40">
    <property type="match status" value="3"/>
</dbReference>
<evidence type="ECO:0000313" key="3">
    <source>
        <dbReference type="EMBL" id="MCW0398265.1"/>
    </source>
</evidence>
<name>A0ABT3DRX3_9XANT</name>
<accession>A0ABT3DRX3</accession>
<dbReference type="SUPFAM" id="SSF53067">
    <property type="entry name" value="Actin-like ATPase domain"/>
    <property type="match status" value="2"/>
</dbReference>
<dbReference type="Proteomes" id="UP001320843">
    <property type="component" value="Unassembled WGS sequence"/>
</dbReference>
<gene>
    <name evidence="3" type="ORF">NB700_000821</name>
</gene>
<organism evidence="3 4">
    <name type="scientific">Xanthomonas sacchari</name>
    <dbReference type="NCBI Taxonomy" id="56458"/>
    <lineage>
        <taxon>Bacteria</taxon>
        <taxon>Pseudomonadati</taxon>
        <taxon>Pseudomonadota</taxon>
        <taxon>Gammaproteobacteria</taxon>
        <taxon>Lysobacterales</taxon>
        <taxon>Lysobacteraceae</taxon>
        <taxon>Xanthomonas</taxon>
    </lineage>
</organism>
<keyword evidence="2" id="KW-0067">ATP-binding</keyword>
<dbReference type="Pfam" id="PF00012">
    <property type="entry name" value="HSP70"/>
    <property type="match status" value="1"/>
</dbReference>
<proteinExistence type="predicted"/>
<keyword evidence="4" id="KW-1185">Reference proteome</keyword>